<dbReference type="Proteomes" id="UP001063166">
    <property type="component" value="Unassembled WGS sequence"/>
</dbReference>
<gene>
    <name evidence="5" type="primary">PMT1</name>
    <name evidence="5" type="ORF">LshimejAT787_0101170</name>
</gene>
<reference evidence="5" key="1">
    <citation type="submission" date="2022-07" db="EMBL/GenBank/DDBJ databases">
        <title>The genome of Lyophyllum shimeji provides insight into the initial evolution of ectomycorrhizal fungal genome.</title>
        <authorList>
            <person name="Kobayashi Y."/>
            <person name="Shibata T."/>
            <person name="Hirakawa H."/>
            <person name="Shigenobu S."/>
            <person name="Nishiyama T."/>
            <person name="Yamada A."/>
            <person name="Hasebe M."/>
            <person name="Kawaguchi M."/>
        </authorList>
    </citation>
    <scope>NUCLEOTIDE SEQUENCE</scope>
    <source>
        <strain evidence="5">AT787</strain>
    </source>
</reference>
<dbReference type="Pfam" id="PF00561">
    <property type="entry name" value="Abhydrolase_1"/>
    <property type="match status" value="1"/>
</dbReference>
<dbReference type="InterPro" id="IPR013595">
    <property type="entry name" value="Pept_S33_TAP-like_C"/>
</dbReference>
<organism evidence="5 6">
    <name type="scientific">Lyophyllum shimeji</name>
    <name type="common">Hon-shimeji</name>
    <name type="synonym">Tricholoma shimeji</name>
    <dbReference type="NCBI Taxonomy" id="47721"/>
    <lineage>
        <taxon>Eukaryota</taxon>
        <taxon>Fungi</taxon>
        <taxon>Dikarya</taxon>
        <taxon>Basidiomycota</taxon>
        <taxon>Agaricomycotina</taxon>
        <taxon>Agaricomycetes</taxon>
        <taxon>Agaricomycetidae</taxon>
        <taxon>Agaricales</taxon>
        <taxon>Tricholomatineae</taxon>
        <taxon>Lyophyllaceae</taxon>
        <taxon>Lyophyllum</taxon>
    </lineage>
</organism>
<sequence>MPTHTTSAGGTGTVTMPEFCRALGLGAFLLLVASTLLLSQPCDLLIVRKYNVQPMETDETGSFSWSTVIPSETLVWHPCYASPTQCARLIVPLNYSDPAGDKAVIAMARVPAAVAPDSTEYRGPVLLNPGGPGGSGVDLVLNAGPLISALVGPQFDVLGFDPRGVGRSTPRASFFETDLERVLWGGQNGIQASLSVLNTSADGLAREWARAQIVGQLAGERQREVLAHINTDQTATDMLSIVKAHGREKLLYWGFSYGSVLGETFASMFPDKIERMVIDGVVDIKNYYKTLWSTNLIDTDKTMNAFFTYCHAVGPSNCPFYAPTPDLIAANLTALYDSVKARPVPVRTRDSYGLVDYNRLRVTIFSSLYSPWAMWAPVAHGLAALARGDGAPLYSLLETPSFQCECGEADGEPPIVRDAATAILCNDGDPVPEAFKELEKYFEEMTSKSGWAEIWAGIRTACVGWPDIPKARFRGPFEANTSFPLLVVGNTADPVTPLWAAKETAKGFPNAVVLTQDSPGHCSISAPSVCTQTYIRDYFVNGTLPPPGTVCPIVGTPFPDSGASLHQKNVKQEFLGGEQAAEETLALSVDDQAVLHAVKKLSESCKLPRMF</sequence>
<dbReference type="InterPro" id="IPR029058">
    <property type="entry name" value="AB_hydrolase_fold"/>
</dbReference>
<dbReference type="SUPFAM" id="SSF53474">
    <property type="entry name" value="alpha/beta-Hydrolases"/>
    <property type="match status" value="1"/>
</dbReference>
<evidence type="ECO:0000313" key="6">
    <source>
        <dbReference type="Proteomes" id="UP001063166"/>
    </source>
</evidence>
<dbReference type="Gene3D" id="3.40.50.1820">
    <property type="entry name" value="alpha/beta hydrolase"/>
    <property type="match status" value="1"/>
</dbReference>
<evidence type="ECO:0000256" key="2">
    <source>
        <dbReference type="ARBA" id="ARBA00022801"/>
    </source>
</evidence>
<dbReference type="OrthoDB" id="425534at2759"/>
<evidence type="ECO:0000259" key="3">
    <source>
        <dbReference type="Pfam" id="PF00561"/>
    </source>
</evidence>
<name>A0A9P3PCH6_LYOSH</name>
<protein>
    <submittedName>
        <fullName evidence="5">MIR domain containing protein</fullName>
    </submittedName>
</protein>
<comment type="similarity">
    <text evidence="1">Belongs to the peptidase S33 family.</text>
</comment>
<evidence type="ECO:0000313" key="5">
    <source>
        <dbReference type="EMBL" id="GLB33232.1"/>
    </source>
</evidence>
<feature type="domain" description="Peptidase S33 tripeptidyl aminopeptidase-like C-terminal" evidence="4">
    <location>
        <begin position="452"/>
        <end position="551"/>
    </location>
</feature>
<dbReference type="InterPro" id="IPR000073">
    <property type="entry name" value="AB_hydrolase_1"/>
</dbReference>
<keyword evidence="6" id="KW-1185">Reference proteome</keyword>
<dbReference type="GO" id="GO:0016787">
    <property type="term" value="F:hydrolase activity"/>
    <property type="evidence" value="ECO:0007669"/>
    <property type="project" value="UniProtKB-KW"/>
</dbReference>
<keyword evidence="2" id="KW-0378">Hydrolase</keyword>
<accession>A0A9P3PCH6</accession>
<evidence type="ECO:0000256" key="1">
    <source>
        <dbReference type="ARBA" id="ARBA00010088"/>
    </source>
</evidence>
<evidence type="ECO:0000259" key="4">
    <source>
        <dbReference type="Pfam" id="PF08386"/>
    </source>
</evidence>
<dbReference type="EMBL" id="BRPK01000001">
    <property type="protein sequence ID" value="GLB33232.1"/>
    <property type="molecule type" value="Genomic_DNA"/>
</dbReference>
<dbReference type="AlphaFoldDB" id="A0A9P3PCH6"/>
<dbReference type="Pfam" id="PF08386">
    <property type="entry name" value="Abhydrolase_4"/>
    <property type="match status" value="1"/>
</dbReference>
<dbReference type="PANTHER" id="PTHR43248:SF25">
    <property type="entry name" value="AB HYDROLASE-1 DOMAIN-CONTAINING PROTEIN-RELATED"/>
    <property type="match status" value="1"/>
</dbReference>
<proteinExistence type="inferred from homology"/>
<feature type="domain" description="AB hydrolase-1" evidence="3">
    <location>
        <begin position="124"/>
        <end position="293"/>
    </location>
</feature>
<dbReference type="PANTHER" id="PTHR43248">
    <property type="entry name" value="2-SUCCINYL-6-HYDROXY-2,4-CYCLOHEXADIENE-1-CARBOXYLATE SYNTHASE"/>
    <property type="match status" value="1"/>
</dbReference>
<comment type="caution">
    <text evidence="5">The sequence shown here is derived from an EMBL/GenBank/DDBJ whole genome shotgun (WGS) entry which is preliminary data.</text>
</comment>
<dbReference type="InterPro" id="IPR051601">
    <property type="entry name" value="Serine_prot/Carboxylest_S33"/>
</dbReference>